<evidence type="ECO:0000256" key="1">
    <source>
        <dbReference type="ARBA" id="ARBA00004141"/>
    </source>
</evidence>
<sequence>MHDHHNESIPVHHAPVAGMIPVPGGPVDYDTLNGRLHEEEVEEDNVLRRYPTQHEEEEAFRQFLCPNDIYDENGVYWADMPLMARARFNWNVEWTETKSEIRYFWNMFKKDPLAPFGHYIRQCIIPGMGLLLEGYVLFSVGNITSLFKDVWPTCWKTHTECNATWVQAVNYLSIVGIICGQIGVGIIGDAIGRRWGLIQDALIMFVGLVMLSAMWGTSLNGWVICYAWSLFFYSIGVGGEYPMTATSGMERTKFTRAEKQQDRLHRGRRVVGAFSMQGWGQLLNQAILIICLLIFHHGSGKAPYSKVSVQWTFRVSFAIPAVGTLWLLYFRTYKMPSISKALEQSKKNSHVTGYDVESLTKAMSIFGGRMLATCGCWFMNDVFFYGNKIFQGQFINIITGDHSSVMVGWLYNMINIGCSLAGYYLATLTVDTRFYGRNWMMQLGFLMDFVLFVIPAFHFKYYTQSAHIHGFQAMYFLSSFFQQFGPNCVTFLVAAEVFPTSIRASAHGLAAATGKCGALFATILYNYISDQVKFYVATWFGLAGMVLTFVFLPDTTGLDLHEQDRRWRFIMEGRGDEYHGVAIHPMHLSLWERVRGVGKNYNPEADFKQKVDEMRADWEERQRLKYTEDDVDSDDEGLEKVSPRIHNYFVKTSPEMSPMSKVPQVDLASASGTSDDMMLPESAQENKK</sequence>
<feature type="transmembrane region" description="Helical" evidence="6">
    <location>
        <begin position="311"/>
        <end position="330"/>
    </location>
</feature>
<feature type="transmembrane region" description="Helical" evidence="6">
    <location>
        <begin position="195"/>
        <end position="215"/>
    </location>
</feature>
<evidence type="ECO:0000256" key="5">
    <source>
        <dbReference type="SAM" id="MobiDB-lite"/>
    </source>
</evidence>
<feature type="transmembrane region" description="Helical" evidence="6">
    <location>
        <begin position="168"/>
        <end position="188"/>
    </location>
</feature>
<dbReference type="InterPro" id="IPR005828">
    <property type="entry name" value="MFS_sugar_transport-like"/>
</dbReference>
<dbReference type="InterPro" id="IPR036259">
    <property type="entry name" value="MFS_trans_sf"/>
</dbReference>
<keyword evidence="2 6" id="KW-0812">Transmembrane</keyword>
<feature type="transmembrane region" description="Helical" evidence="6">
    <location>
        <begin position="506"/>
        <end position="528"/>
    </location>
</feature>
<keyword evidence="8" id="KW-1185">Reference proteome</keyword>
<dbReference type="GO" id="GO:0016020">
    <property type="term" value="C:membrane"/>
    <property type="evidence" value="ECO:0007669"/>
    <property type="project" value="UniProtKB-SubCell"/>
</dbReference>
<evidence type="ECO:0000313" key="8">
    <source>
        <dbReference type="Proteomes" id="UP001362899"/>
    </source>
</evidence>
<gene>
    <name evidence="7" type="ORF">DASB73_019890</name>
</gene>
<feature type="transmembrane region" description="Helical" evidence="6">
    <location>
        <begin position="473"/>
        <end position="494"/>
    </location>
</feature>
<dbReference type="Pfam" id="PF00083">
    <property type="entry name" value="Sugar_tr"/>
    <property type="match status" value="2"/>
</dbReference>
<evidence type="ECO:0000256" key="4">
    <source>
        <dbReference type="ARBA" id="ARBA00023136"/>
    </source>
</evidence>
<evidence type="ECO:0000256" key="2">
    <source>
        <dbReference type="ARBA" id="ARBA00022692"/>
    </source>
</evidence>
<feature type="transmembrane region" description="Helical" evidence="6">
    <location>
        <begin position="282"/>
        <end position="299"/>
    </location>
</feature>
<dbReference type="AlphaFoldDB" id="A0AAV5RHG9"/>
<feature type="transmembrane region" description="Helical" evidence="6">
    <location>
        <begin position="443"/>
        <end position="461"/>
    </location>
</feature>
<dbReference type="GO" id="GO:0022857">
    <property type="term" value="F:transmembrane transporter activity"/>
    <property type="evidence" value="ECO:0007669"/>
    <property type="project" value="InterPro"/>
</dbReference>
<dbReference type="EMBL" id="BTGC01000003">
    <property type="protein sequence ID" value="GMM51031.1"/>
    <property type="molecule type" value="Genomic_DNA"/>
</dbReference>
<organism evidence="7 8">
    <name type="scientific">Starmerella bacillaris</name>
    <name type="common">Yeast</name>
    <name type="synonym">Candida zemplinina</name>
    <dbReference type="NCBI Taxonomy" id="1247836"/>
    <lineage>
        <taxon>Eukaryota</taxon>
        <taxon>Fungi</taxon>
        <taxon>Dikarya</taxon>
        <taxon>Ascomycota</taxon>
        <taxon>Saccharomycotina</taxon>
        <taxon>Dipodascomycetes</taxon>
        <taxon>Dipodascales</taxon>
        <taxon>Trichomonascaceae</taxon>
        <taxon>Starmerella</taxon>
    </lineage>
</organism>
<evidence type="ECO:0000313" key="7">
    <source>
        <dbReference type="EMBL" id="GMM51031.1"/>
    </source>
</evidence>
<feature type="transmembrane region" description="Helical" evidence="6">
    <location>
        <begin position="534"/>
        <end position="552"/>
    </location>
</feature>
<keyword evidence="3 6" id="KW-1133">Transmembrane helix</keyword>
<accession>A0AAV5RHG9</accession>
<comment type="subcellular location">
    <subcellularLocation>
        <location evidence="1">Membrane</location>
        <topology evidence="1">Multi-pass membrane protein</topology>
    </subcellularLocation>
</comment>
<name>A0AAV5RHG9_STABA</name>
<evidence type="ECO:0000256" key="6">
    <source>
        <dbReference type="SAM" id="Phobius"/>
    </source>
</evidence>
<keyword evidence="4 6" id="KW-0472">Membrane</keyword>
<reference evidence="7 8" key="1">
    <citation type="journal article" date="2023" name="Elife">
        <title>Identification of key yeast species and microbe-microbe interactions impacting larval growth of Drosophila in the wild.</title>
        <authorList>
            <person name="Mure A."/>
            <person name="Sugiura Y."/>
            <person name="Maeda R."/>
            <person name="Honda K."/>
            <person name="Sakurai N."/>
            <person name="Takahashi Y."/>
            <person name="Watada M."/>
            <person name="Katoh T."/>
            <person name="Gotoh A."/>
            <person name="Gotoh Y."/>
            <person name="Taniguchi I."/>
            <person name="Nakamura K."/>
            <person name="Hayashi T."/>
            <person name="Katayama T."/>
            <person name="Uemura T."/>
            <person name="Hattori Y."/>
        </authorList>
    </citation>
    <scope>NUCLEOTIDE SEQUENCE [LARGE SCALE GENOMIC DNA]</scope>
    <source>
        <strain evidence="7 8">SB-73</strain>
    </source>
</reference>
<dbReference type="SUPFAM" id="SSF103473">
    <property type="entry name" value="MFS general substrate transporter"/>
    <property type="match status" value="1"/>
</dbReference>
<feature type="region of interest" description="Disordered" evidence="5">
    <location>
        <begin position="652"/>
        <end position="688"/>
    </location>
</feature>
<comment type="caution">
    <text evidence="7">The sequence shown here is derived from an EMBL/GenBank/DDBJ whole genome shotgun (WGS) entry which is preliminary data.</text>
</comment>
<protein>
    <submittedName>
        <fullName evidence="7">Phosphate transporter</fullName>
    </submittedName>
</protein>
<evidence type="ECO:0000256" key="3">
    <source>
        <dbReference type="ARBA" id="ARBA00022989"/>
    </source>
</evidence>
<proteinExistence type="predicted"/>
<dbReference type="Proteomes" id="UP001362899">
    <property type="component" value="Unassembled WGS sequence"/>
</dbReference>
<dbReference type="PANTHER" id="PTHR24064">
    <property type="entry name" value="SOLUTE CARRIER FAMILY 22 MEMBER"/>
    <property type="match status" value="1"/>
</dbReference>
<dbReference type="Gene3D" id="1.20.1250.20">
    <property type="entry name" value="MFS general substrate transporter like domains"/>
    <property type="match status" value="1"/>
</dbReference>